<protein>
    <submittedName>
        <fullName evidence="4">Thioredoxin domain-containing protein</fullName>
    </submittedName>
</protein>
<keyword evidence="5" id="KW-1185">Reference proteome</keyword>
<dbReference type="Proteomes" id="UP000595610">
    <property type="component" value="Chromosome 1"/>
</dbReference>
<dbReference type="EMBL" id="CP066075">
    <property type="protein sequence ID" value="QQC64342.1"/>
    <property type="molecule type" value="Genomic_DNA"/>
</dbReference>
<dbReference type="AlphaFoldDB" id="A0A7T4N343"/>
<evidence type="ECO:0000256" key="2">
    <source>
        <dbReference type="SAM" id="Phobius"/>
    </source>
</evidence>
<keyword evidence="2" id="KW-1133">Transmembrane helix</keyword>
<accession>A0A7T4N343</accession>
<dbReference type="InterPro" id="IPR036249">
    <property type="entry name" value="Thioredoxin-like_sf"/>
</dbReference>
<dbReference type="RefSeq" id="WP_052400416.1">
    <property type="nucleotide sequence ID" value="NZ_CP066075.1"/>
</dbReference>
<evidence type="ECO:0000259" key="3">
    <source>
        <dbReference type="Pfam" id="PF13462"/>
    </source>
</evidence>
<keyword evidence="2" id="KW-0812">Transmembrane</keyword>
<feature type="domain" description="Thioredoxin-like fold" evidence="3">
    <location>
        <begin position="59"/>
        <end position="201"/>
    </location>
</feature>
<organism evidence="4 5">
    <name type="scientific">Paraburkholderia ginsengisoli</name>
    <dbReference type="NCBI Taxonomy" id="311231"/>
    <lineage>
        <taxon>Bacteria</taxon>
        <taxon>Pseudomonadati</taxon>
        <taxon>Pseudomonadota</taxon>
        <taxon>Betaproteobacteria</taxon>
        <taxon>Burkholderiales</taxon>
        <taxon>Burkholderiaceae</taxon>
        <taxon>Paraburkholderia</taxon>
    </lineage>
</organism>
<feature type="transmembrane region" description="Helical" evidence="2">
    <location>
        <begin position="18"/>
        <end position="38"/>
    </location>
</feature>
<gene>
    <name evidence="4" type="ORF">I6I06_02275</name>
</gene>
<dbReference type="KEGG" id="pgis:I6I06_02275"/>
<name>A0A7T4N343_9BURK</name>
<dbReference type="InterPro" id="IPR012336">
    <property type="entry name" value="Thioredoxin-like_fold"/>
</dbReference>
<evidence type="ECO:0000256" key="1">
    <source>
        <dbReference type="SAM" id="MobiDB-lite"/>
    </source>
</evidence>
<reference evidence="4 5" key="1">
    <citation type="submission" date="2020-12" db="EMBL/GenBank/DDBJ databases">
        <title>FDA dAtabase for Regulatory Grade micrObial Sequences (FDA-ARGOS): Supporting development and validation of Infectious Disease Dx tests.</title>
        <authorList>
            <person name="Nelson B."/>
            <person name="Plummer A."/>
            <person name="Tallon L."/>
            <person name="Sadzewicz L."/>
            <person name="Zhao X."/>
            <person name="Boylan J."/>
            <person name="Ott S."/>
            <person name="Bowen H."/>
            <person name="Vavikolanu K."/>
            <person name="Mehta A."/>
            <person name="Aluvathingal J."/>
            <person name="Nadendla S."/>
            <person name="Myers T."/>
            <person name="Yan Y."/>
            <person name="Sichtig H."/>
        </authorList>
    </citation>
    <scope>NUCLEOTIDE SEQUENCE [LARGE SCALE GENOMIC DNA]</scope>
    <source>
        <strain evidence="4 5">FDAARGOS_1049</strain>
    </source>
</reference>
<dbReference type="Pfam" id="PF13462">
    <property type="entry name" value="Thioredoxin_4"/>
    <property type="match status" value="1"/>
</dbReference>
<dbReference type="CDD" id="cd02972">
    <property type="entry name" value="DsbA_family"/>
    <property type="match status" value="1"/>
</dbReference>
<keyword evidence="2" id="KW-0472">Membrane</keyword>
<dbReference type="Gene3D" id="3.40.30.10">
    <property type="entry name" value="Glutaredoxin"/>
    <property type="match status" value="1"/>
</dbReference>
<sequence length="254" mass="27413">MASIESIRHVIQRASRRLAWPLATLAIVLTALAVYSLGLPPRGHVPGHAVAPTPAGPPWIYGRPDARFTVTEYADLECPYCRAYFPVLKQWIDANPEVNWRWHDLPLPMHDPAATREARLTECAGETGGQAAFWSAVAWIYQHTRGDGQGVPTGMTYRSSTPALQQCMNSTRPDTVIHAEVEEAEHDGIAVTPSLHVLDHRSGKTLLLHGPAQGDLLLSAIDQLVASGKPADANAPSDPVSGAQSVSSTAGQRR</sequence>
<dbReference type="SUPFAM" id="SSF52833">
    <property type="entry name" value="Thioredoxin-like"/>
    <property type="match status" value="1"/>
</dbReference>
<evidence type="ECO:0000313" key="5">
    <source>
        <dbReference type="Proteomes" id="UP000595610"/>
    </source>
</evidence>
<feature type="compositionally biased region" description="Polar residues" evidence="1">
    <location>
        <begin position="242"/>
        <end position="254"/>
    </location>
</feature>
<feature type="region of interest" description="Disordered" evidence="1">
    <location>
        <begin position="229"/>
        <end position="254"/>
    </location>
</feature>
<proteinExistence type="predicted"/>
<evidence type="ECO:0000313" key="4">
    <source>
        <dbReference type="EMBL" id="QQC64342.1"/>
    </source>
</evidence>